<dbReference type="STRING" id="1503961.SAMN05421736_12218"/>
<dbReference type="EMBL" id="FNPI01000022">
    <property type="protein sequence ID" value="SDZ62381.1"/>
    <property type="molecule type" value="Genomic_DNA"/>
</dbReference>
<keyword evidence="2" id="KW-1185">Reference proteome</keyword>
<accession>A0A1H3UK27</accession>
<dbReference type="OrthoDB" id="9792160at2"/>
<protein>
    <recommendedName>
        <fullName evidence="3">NYN domain-containing protein</fullName>
    </recommendedName>
</protein>
<proteinExistence type="predicted"/>
<dbReference type="Pfam" id="PF05991">
    <property type="entry name" value="NYN_YacP"/>
    <property type="match status" value="1"/>
</dbReference>
<dbReference type="AlphaFoldDB" id="A0A1H3UK27"/>
<gene>
    <name evidence="1" type="ORF">SAMN05421736_12218</name>
</gene>
<sequence length="171" mass="20282">MRRRILLVDGYNIIGDWPELRELQKNDLEGARDYLIEKMAEYQAFTGMEVTIIFDAHMVPGLGKRYKNFRLNIVYTREKETADERIEKLVKDLKRIDTQIYVATSDFVEQRVIFASGAFRKSARELRTEVQSMEKRIEKEVNKTKQTKVKTKLPISDEMAEIFEKWRRGKD</sequence>
<dbReference type="PANTHER" id="PTHR34547:SF1">
    <property type="entry name" value="YACP-LIKE NYN DOMAIN PROTEIN"/>
    <property type="match status" value="1"/>
</dbReference>
<evidence type="ECO:0000313" key="2">
    <source>
        <dbReference type="Proteomes" id="UP000198935"/>
    </source>
</evidence>
<organism evidence="1 2">
    <name type="scientific">Evansella caseinilytica</name>
    <dbReference type="NCBI Taxonomy" id="1503961"/>
    <lineage>
        <taxon>Bacteria</taxon>
        <taxon>Bacillati</taxon>
        <taxon>Bacillota</taxon>
        <taxon>Bacilli</taxon>
        <taxon>Bacillales</taxon>
        <taxon>Bacillaceae</taxon>
        <taxon>Evansella</taxon>
    </lineage>
</organism>
<evidence type="ECO:0008006" key="3">
    <source>
        <dbReference type="Google" id="ProtNLM"/>
    </source>
</evidence>
<dbReference type="CDD" id="cd10912">
    <property type="entry name" value="PIN_YacP-like"/>
    <property type="match status" value="1"/>
</dbReference>
<evidence type="ECO:0000313" key="1">
    <source>
        <dbReference type="EMBL" id="SDZ62381.1"/>
    </source>
</evidence>
<name>A0A1H3UK27_9BACI</name>
<dbReference type="InterPro" id="IPR010298">
    <property type="entry name" value="YacP-like"/>
</dbReference>
<reference evidence="2" key="1">
    <citation type="submission" date="2016-10" db="EMBL/GenBank/DDBJ databases">
        <authorList>
            <person name="Varghese N."/>
            <person name="Submissions S."/>
        </authorList>
    </citation>
    <scope>NUCLEOTIDE SEQUENCE [LARGE SCALE GENOMIC DNA]</scope>
    <source>
        <strain evidence="2">SP</strain>
    </source>
</reference>
<dbReference type="PANTHER" id="PTHR34547">
    <property type="entry name" value="YACP-LIKE NYN DOMAIN PROTEIN"/>
    <property type="match status" value="1"/>
</dbReference>
<dbReference type="Proteomes" id="UP000198935">
    <property type="component" value="Unassembled WGS sequence"/>
</dbReference>